<reference evidence="1 2" key="1">
    <citation type="submission" date="2016-10" db="EMBL/GenBank/DDBJ databases">
        <title>Genome sequence of the basidiomycete white-rot fungus Trametes pubescens.</title>
        <authorList>
            <person name="Makela M.R."/>
            <person name="Granchi Z."/>
            <person name="Peng M."/>
            <person name="De Vries R.P."/>
            <person name="Grigoriev I."/>
            <person name="Riley R."/>
            <person name="Hilden K."/>
        </authorList>
    </citation>
    <scope>NUCLEOTIDE SEQUENCE [LARGE SCALE GENOMIC DNA]</scope>
    <source>
        <strain evidence="1 2">FBCC735</strain>
    </source>
</reference>
<evidence type="ECO:0000313" key="2">
    <source>
        <dbReference type="Proteomes" id="UP000184267"/>
    </source>
</evidence>
<dbReference type="EMBL" id="MNAD01000446">
    <property type="protein sequence ID" value="OJT12877.1"/>
    <property type="molecule type" value="Genomic_DNA"/>
</dbReference>
<evidence type="ECO:0000313" key="1">
    <source>
        <dbReference type="EMBL" id="OJT12877.1"/>
    </source>
</evidence>
<comment type="caution">
    <text evidence="1">The sequence shown here is derived from an EMBL/GenBank/DDBJ whole genome shotgun (WGS) entry which is preliminary data.</text>
</comment>
<organism evidence="1 2">
    <name type="scientific">Trametes pubescens</name>
    <name type="common">White-rot fungus</name>
    <dbReference type="NCBI Taxonomy" id="154538"/>
    <lineage>
        <taxon>Eukaryota</taxon>
        <taxon>Fungi</taxon>
        <taxon>Dikarya</taxon>
        <taxon>Basidiomycota</taxon>
        <taxon>Agaricomycotina</taxon>
        <taxon>Agaricomycetes</taxon>
        <taxon>Polyporales</taxon>
        <taxon>Polyporaceae</taxon>
        <taxon>Trametes</taxon>
    </lineage>
</organism>
<evidence type="ECO:0008006" key="3">
    <source>
        <dbReference type="Google" id="ProtNLM"/>
    </source>
</evidence>
<sequence length="422" mass="47038">MESCCLPIELCEAVMDALLDYYEPLGRSSGLLESKRTWESQQALCACSLTCRAWRVRAQYLLWTLPHILDSRHLAQFTSAIHKLPEISITGLVLGDQRAYAIKSFDPSTASSLFMHSFHHLQHLLCYGFLFYRGPPLRMLRMRLPFFASITVLQLLDCTFQSARAMLDVVWACPSLATLAISRSTIKSKRSSAAGLLPMSAAVEHLRACRKLTSLYVDAFSLLAIWDRALSVGLRGGGRVFGCAVTTLIFKTDNITGAWNAGVQLCRVTQFLHSLDPTVLDSILWDSFPALRSVTVVSHVDPVFQKSSNRVLSLLHVIALSRPIPGVLKTIILEGKHDLENNSCCKDAVGTSEEVVGSEKRLRELLVGLAELVIRLDECKQPAAHKCAAYIWSVLPWMHDIPFFRTYRIDLSDLSDLSVSGW</sequence>
<proteinExistence type="predicted"/>
<dbReference type="AlphaFoldDB" id="A0A1M2VZ46"/>
<dbReference type="OrthoDB" id="2749863at2759"/>
<dbReference type="SUPFAM" id="SSF52047">
    <property type="entry name" value="RNI-like"/>
    <property type="match status" value="1"/>
</dbReference>
<gene>
    <name evidence="1" type="ORF">TRAPUB_10574</name>
</gene>
<name>A0A1M2VZ46_TRAPU</name>
<dbReference type="Proteomes" id="UP000184267">
    <property type="component" value="Unassembled WGS sequence"/>
</dbReference>
<dbReference type="OMA" id="SLFMHSF"/>
<accession>A0A1M2VZ46</accession>
<keyword evidence="2" id="KW-1185">Reference proteome</keyword>
<protein>
    <recommendedName>
        <fullName evidence="3">F-box domain-containing protein</fullName>
    </recommendedName>
</protein>